<dbReference type="AlphaFoldDB" id="A0ABC8T113"/>
<protein>
    <recommendedName>
        <fullName evidence="6">Alanine--tRNA ligase</fullName>
    </recommendedName>
</protein>
<evidence type="ECO:0008006" key="6">
    <source>
        <dbReference type="Google" id="ProtNLM"/>
    </source>
</evidence>
<reference evidence="4 5" key="1">
    <citation type="submission" date="2024-02" db="EMBL/GenBank/DDBJ databases">
        <authorList>
            <person name="Vignale AGUSTIN F."/>
            <person name="Sosa J E."/>
            <person name="Modenutti C."/>
        </authorList>
    </citation>
    <scope>NUCLEOTIDE SEQUENCE [LARGE SCALE GENOMIC DNA]</scope>
</reference>
<name>A0ABC8T113_9AQUA</name>
<sequence>MELASSLEQEVNEASKTEGSLLEQNVSSLNGRVESLPIPTAKKAELKLKLSVLQNQVMKSKKKIAEENIQKAIKVVGEMAEIAASDGKAFCISHVQVGSDTAAIREAVVKIMEQKELAIMVFSTDETANKALVCAGVPEKGDKKKQLKVLEWLTEALKPLKGKGGGGKGGLAQGQGTDISLVEEAMEVATSFAAMKLR</sequence>
<dbReference type="Pfam" id="PF02272">
    <property type="entry name" value="DHHA1"/>
    <property type="match status" value="1"/>
</dbReference>
<keyword evidence="5" id="KW-1185">Reference proteome</keyword>
<dbReference type="EMBL" id="CAUOFW020003959">
    <property type="protein sequence ID" value="CAK9163128.1"/>
    <property type="molecule type" value="Genomic_DNA"/>
</dbReference>
<dbReference type="PANTHER" id="PTHR11777">
    <property type="entry name" value="ALANYL-TRNA SYNTHETASE"/>
    <property type="match status" value="1"/>
</dbReference>
<gene>
    <name evidence="4" type="ORF">ILEXP_LOCUS32093</name>
</gene>
<feature type="coiled-coil region" evidence="1">
    <location>
        <begin position="43"/>
        <end position="70"/>
    </location>
</feature>
<feature type="domain" description="Alanine--tRNA ligase helical bundle" evidence="3">
    <location>
        <begin position="2"/>
        <end position="59"/>
    </location>
</feature>
<dbReference type="InterPro" id="IPR059090">
    <property type="entry name" value="ALA1_helical"/>
</dbReference>
<dbReference type="Pfam" id="PF26023">
    <property type="entry name" value="ALA1"/>
    <property type="match status" value="1"/>
</dbReference>
<evidence type="ECO:0000259" key="2">
    <source>
        <dbReference type="Pfam" id="PF02272"/>
    </source>
</evidence>
<evidence type="ECO:0000313" key="4">
    <source>
        <dbReference type="EMBL" id="CAK9163128.1"/>
    </source>
</evidence>
<comment type="caution">
    <text evidence="4">The sequence shown here is derived from an EMBL/GenBank/DDBJ whole genome shotgun (WGS) entry which is preliminary data.</text>
</comment>
<dbReference type="Proteomes" id="UP001642360">
    <property type="component" value="Unassembled WGS sequence"/>
</dbReference>
<dbReference type="PANTHER" id="PTHR11777:SF9">
    <property type="entry name" value="ALANINE--TRNA LIGASE, CYTOPLASMIC"/>
    <property type="match status" value="1"/>
</dbReference>
<feature type="domain" description="DHHA1" evidence="2">
    <location>
        <begin position="89"/>
        <end position="193"/>
    </location>
</feature>
<accession>A0ABC8T113</accession>
<dbReference type="InterPro" id="IPR003156">
    <property type="entry name" value="DHHA1_dom"/>
</dbReference>
<organism evidence="4 5">
    <name type="scientific">Ilex paraguariensis</name>
    <name type="common">yerba mate</name>
    <dbReference type="NCBI Taxonomy" id="185542"/>
    <lineage>
        <taxon>Eukaryota</taxon>
        <taxon>Viridiplantae</taxon>
        <taxon>Streptophyta</taxon>
        <taxon>Embryophyta</taxon>
        <taxon>Tracheophyta</taxon>
        <taxon>Spermatophyta</taxon>
        <taxon>Magnoliopsida</taxon>
        <taxon>eudicotyledons</taxon>
        <taxon>Gunneridae</taxon>
        <taxon>Pentapetalae</taxon>
        <taxon>asterids</taxon>
        <taxon>campanulids</taxon>
        <taxon>Aquifoliales</taxon>
        <taxon>Aquifoliaceae</taxon>
        <taxon>Ilex</taxon>
    </lineage>
</organism>
<keyword evidence="1" id="KW-0175">Coiled coil</keyword>
<evidence type="ECO:0000313" key="5">
    <source>
        <dbReference type="Proteomes" id="UP001642360"/>
    </source>
</evidence>
<evidence type="ECO:0000256" key="1">
    <source>
        <dbReference type="SAM" id="Coils"/>
    </source>
</evidence>
<dbReference type="FunFam" id="3.10.310.40:FF:000003">
    <property type="entry name" value="Alanine--tRNA ligase"/>
    <property type="match status" value="1"/>
</dbReference>
<dbReference type="Gene3D" id="3.10.310.40">
    <property type="match status" value="1"/>
</dbReference>
<proteinExistence type="predicted"/>
<evidence type="ECO:0000259" key="3">
    <source>
        <dbReference type="Pfam" id="PF26023"/>
    </source>
</evidence>
<dbReference type="InterPro" id="IPR050058">
    <property type="entry name" value="Ala-tRNA_ligase"/>
</dbReference>